<feature type="compositionally biased region" description="Pro residues" evidence="1">
    <location>
        <begin position="95"/>
        <end position="115"/>
    </location>
</feature>
<feature type="transmembrane region" description="Helical" evidence="2">
    <location>
        <begin position="131"/>
        <end position="151"/>
    </location>
</feature>
<keyword evidence="4" id="KW-1185">Reference proteome</keyword>
<evidence type="ECO:0000313" key="4">
    <source>
        <dbReference type="Proteomes" id="UP000658656"/>
    </source>
</evidence>
<proteinExistence type="predicted"/>
<evidence type="ECO:0000256" key="2">
    <source>
        <dbReference type="SAM" id="Phobius"/>
    </source>
</evidence>
<dbReference type="Proteomes" id="UP000658656">
    <property type="component" value="Unassembled WGS sequence"/>
</dbReference>
<comment type="caution">
    <text evidence="3">The sequence shown here is derived from an EMBL/GenBank/DDBJ whole genome shotgun (WGS) entry which is preliminary data.</text>
</comment>
<dbReference type="AlphaFoldDB" id="A0A8H9MBH7"/>
<evidence type="ECO:0000313" key="3">
    <source>
        <dbReference type="EMBL" id="GHF45763.1"/>
    </source>
</evidence>
<keyword evidence="2" id="KW-1133">Transmembrane helix</keyword>
<accession>A0A8H9MBH7</accession>
<name>A0A8H9MBH7_9PSEU</name>
<sequence length="295" mass="30606">MRVIIVFHFCEVSVSVPPQPGQDGQPNPFAPPEQSGTPAQGLPAGHPGVAPGQPGEAAGQPGVPGQPGPIPGQPGAAAPYGPPPGQPAYAQSAPGGPPYGPPPGQPGAYPPGAFGPPPGVPVQRAKRSKWVWLRIAIPVVVVVVAVITGIISSQSSPDRAAVGECLSIKEFKDNVEPKKVDCTDQTANVKIAVRLEDDVSDCPAGDYDKYWVEGDNSYKLCLMPNVREGECLSNVTDLTKGYQRVDCGDPAAEVRIVKVITGTADESACQDTDADAALKYSQPSTTFCLTDSNHA</sequence>
<reference evidence="3" key="2">
    <citation type="submission" date="2020-09" db="EMBL/GenBank/DDBJ databases">
        <authorList>
            <person name="Sun Q."/>
            <person name="Zhou Y."/>
        </authorList>
    </citation>
    <scope>NUCLEOTIDE SEQUENCE</scope>
    <source>
        <strain evidence="3">CGMCC 4.7679</strain>
    </source>
</reference>
<dbReference type="EMBL" id="BNAV01000002">
    <property type="protein sequence ID" value="GHF45763.1"/>
    <property type="molecule type" value="Genomic_DNA"/>
</dbReference>
<gene>
    <name evidence="3" type="ORF">GCM10017566_18510</name>
</gene>
<protein>
    <submittedName>
        <fullName evidence="3">Uncharacterized protein</fullName>
    </submittedName>
</protein>
<reference evidence="3" key="1">
    <citation type="journal article" date="2014" name="Int. J. Syst. Evol. Microbiol.">
        <title>Complete genome sequence of Corynebacterium casei LMG S-19264T (=DSM 44701T), isolated from a smear-ripened cheese.</title>
        <authorList>
            <consortium name="US DOE Joint Genome Institute (JGI-PGF)"/>
            <person name="Walter F."/>
            <person name="Albersmeier A."/>
            <person name="Kalinowski J."/>
            <person name="Ruckert C."/>
        </authorList>
    </citation>
    <scope>NUCLEOTIDE SEQUENCE</scope>
    <source>
        <strain evidence="3">CGMCC 4.7679</strain>
    </source>
</reference>
<keyword evidence="2" id="KW-0472">Membrane</keyword>
<organism evidence="3 4">
    <name type="scientific">Amycolatopsis bartoniae</name>
    <dbReference type="NCBI Taxonomy" id="941986"/>
    <lineage>
        <taxon>Bacteria</taxon>
        <taxon>Bacillati</taxon>
        <taxon>Actinomycetota</taxon>
        <taxon>Actinomycetes</taxon>
        <taxon>Pseudonocardiales</taxon>
        <taxon>Pseudonocardiaceae</taxon>
        <taxon>Amycolatopsis</taxon>
    </lineage>
</organism>
<evidence type="ECO:0000256" key="1">
    <source>
        <dbReference type="SAM" id="MobiDB-lite"/>
    </source>
</evidence>
<feature type="region of interest" description="Disordered" evidence="1">
    <location>
        <begin position="15"/>
        <end position="115"/>
    </location>
</feature>
<feature type="compositionally biased region" description="Low complexity" evidence="1">
    <location>
        <begin position="47"/>
        <end position="63"/>
    </location>
</feature>
<keyword evidence="2" id="KW-0812">Transmembrane</keyword>